<gene>
    <name evidence="1" type="ORF">HJG60_007783</name>
</gene>
<evidence type="ECO:0000313" key="1">
    <source>
        <dbReference type="EMBL" id="KAF6130805.1"/>
    </source>
</evidence>
<name>A0A834BML1_9CHIR</name>
<organism evidence="1 2">
    <name type="scientific">Phyllostomus discolor</name>
    <name type="common">pale spear-nosed bat</name>
    <dbReference type="NCBI Taxonomy" id="89673"/>
    <lineage>
        <taxon>Eukaryota</taxon>
        <taxon>Metazoa</taxon>
        <taxon>Chordata</taxon>
        <taxon>Craniata</taxon>
        <taxon>Vertebrata</taxon>
        <taxon>Euteleostomi</taxon>
        <taxon>Mammalia</taxon>
        <taxon>Eutheria</taxon>
        <taxon>Laurasiatheria</taxon>
        <taxon>Chiroptera</taxon>
        <taxon>Yangochiroptera</taxon>
        <taxon>Phyllostomidae</taxon>
        <taxon>Phyllostominae</taxon>
        <taxon>Phyllostomus</taxon>
    </lineage>
</organism>
<sequence length="122" mass="13624">MDVNCNFSNSHVDGCAEVHSHSLPLLAPSHGSEGFKNRESKDAPLLRFFFFPKKFVLNGDSLTPISLEYNADNAKPTHVGTPPRCVTVTEDRGTRKYERTVLPVGLRPDSLSFTHFSTHILR</sequence>
<dbReference type="AlphaFoldDB" id="A0A834BML1"/>
<protein>
    <submittedName>
        <fullName evidence="1">Uncharacterized protein</fullName>
    </submittedName>
</protein>
<dbReference type="EMBL" id="JABVXQ010000001">
    <property type="protein sequence ID" value="KAF6130805.1"/>
    <property type="molecule type" value="Genomic_DNA"/>
</dbReference>
<comment type="caution">
    <text evidence="1">The sequence shown here is derived from an EMBL/GenBank/DDBJ whole genome shotgun (WGS) entry which is preliminary data.</text>
</comment>
<accession>A0A834BML1</accession>
<evidence type="ECO:0000313" key="2">
    <source>
        <dbReference type="Proteomes" id="UP000664940"/>
    </source>
</evidence>
<proteinExistence type="predicted"/>
<reference evidence="1 2" key="1">
    <citation type="journal article" date="2020" name="Nature">
        <title>Six reference-quality genomes reveal evolution of bat adaptations.</title>
        <authorList>
            <person name="Jebb D."/>
            <person name="Huang Z."/>
            <person name="Pippel M."/>
            <person name="Hughes G.M."/>
            <person name="Lavrichenko K."/>
            <person name="Devanna P."/>
            <person name="Winkler S."/>
            <person name="Jermiin L.S."/>
            <person name="Skirmuntt E.C."/>
            <person name="Katzourakis A."/>
            <person name="Burkitt-Gray L."/>
            <person name="Ray D.A."/>
            <person name="Sullivan K.A.M."/>
            <person name="Roscito J.G."/>
            <person name="Kirilenko B.M."/>
            <person name="Davalos L.M."/>
            <person name="Corthals A.P."/>
            <person name="Power M.L."/>
            <person name="Jones G."/>
            <person name="Ransome R.D."/>
            <person name="Dechmann D.K.N."/>
            <person name="Locatelli A.G."/>
            <person name="Puechmaille S.J."/>
            <person name="Fedrigo O."/>
            <person name="Jarvis E.D."/>
            <person name="Hiller M."/>
            <person name="Vernes S.C."/>
            <person name="Myers E.W."/>
            <person name="Teeling E.C."/>
        </authorList>
    </citation>
    <scope>NUCLEOTIDE SEQUENCE [LARGE SCALE GENOMIC DNA]</scope>
    <source>
        <strain evidence="1">Bat1K_MPI-CBG_1</strain>
    </source>
</reference>
<dbReference type="Proteomes" id="UP000664940">
    <property type="component" value="Unassembled WGS sequence"/>
</dbReference>